<dbReference type="GeneID" id="26099560"/>
<evidence type="ECO:0000256" key="4">
    <source>
        <dbReference type="ARBA" id="ARBA00011738"/>
    </source>
</evidence>
<dbReference type="PATRIC" id="fig|1273541.4.peg.1303"/>
<dbReference type="GO" id="GO:0002128">
    <property type="term" value="P:tRNA nucleoside ribose methylation"/>
    <property type="evidence" value="ECO:0007669"/>
    <property type="project" value="UniProtKB-UniRule"/>
</dbReference>
<keyword evidence="10 14" id="KW-0949">S-adenosyl-L-methionine</keyword>
<keyword evidence="7 14" id="KW-0963">Cytoplasm</keyword>
<dbReference type="SUPFAM" id="SSF75217">
    <property type="entry name" value="alpha/beta knot"/>
    <property type="match status" value="1"/>
</dbReference>
<dbReference type="PANTHER" id="PTHR42197:SF1">
    <property type="entry name" value="TRNA (CYTIDINE(56)-2'-O)-METHYLTRANSFERASE"/>
    <property type="match status" value="1"/>
</dbReference>
<evidence type="ECO:0000256" key="2">
    <source>
        <dbReference type="ARBA" id="ARBA00004496"/>
    </source>
</evidence>
<feature type="binding site" evidence="14">
    <location>
        <begin position="120"/>
        <end position="124"/>
    </location>
    <ligand>
        <name>S-adenosyl-L-methionine</name>
        <dbReference type="ChEBI" id="CHEBI:59789"/>
    </ligand>
</feature>
<dbReference type="Pfam" id="PF01994">
    <property type="entry name" value="Trm56"/>
    <property type="match status" value="1"/>
</dbReference>
<comment type="function">
    <text evidence="1 14">Specifically catalyzes the AdoMet-dependent 2'-O-ribose methylation of cytidine at position 56 in tRNAs.</text>
</comment>
<dbReference type="STRING" id="1273541.Pyrde_1218"/>
<feature type="binding site" evidence="14">
    <location>
        <begin position="138"/>
        <end position="145"/>
    </location>
    <ligand>
        <name>S-adenosyl-L-methionine</name>
        <dbReference type="ChEBI" id="CHEBI:59789"/>
    </ligand>
</feature>
<keyword evidence="9 14" id="KW-0808">Transferase</keyword>
<keyword evidence="11 14" id="KW-0819">tRNA processing</keyword>
<comment type="similarity">
    <text evidence="3 14">Belongs to the aTrm56 family.</text>
</comment>
<evidence type="ECO:0000256" key="8">
    <source>
        <dbReference type="ARBA" id="ARBA00022603"/>
    </source>
</evidence>
<dbReference type="OrthoDB" id="14397at2157"/>
<dbReference type="RefSeq" id="WP_055409126.1">
    <property type="nucleotide sequence ID" value="NZ_CP013011.1"/>
</dbReference>
<comment type="subcellular location">
    <subcellularLocation>
        <location evidence="2 14">Cytoplasm</location>
    </subcellularLocation>
</comment>
<comment type="subunit">
    <text evidence="4 14">Homodimer.</text>
</comment>
<dbReference type="InterPro" id="IPR029026">
    <property type="entry name" value="tRNA_m1G_MTases_N"/>
</dbReference>
<comment type="catalytic activity">
    <reaction evidence="13 14">
        <text>cytidine(56) in tRNA + S-adenosyl-L-methionine = 2'-O-methylcytidine(56) in tRNA + S-adenosyl-L-homocysteine + H(+)</text>
        <dbReference type="Rhea" id="RHEA:42968"/>
        <dbReference type="Rhea" id="RHEA-COMP:10308"/>
        <dbReference type="Rhea" id="RHEA-COMP:10309"/>
        <dbReference type="ChEBI" id="CHEBI:15378"/>
        <dbReference type="ChEBI" id="CHEBI:57856"/>
        <dbReference type="ChEBI" id="CHEBI:59789"/>
        <dbReference type="ChEBI" id="CHEBI:74495"/>
        <dbReference type="ChEBI" id="CHEBI:82748"/>
        <dbReference type="EC" id="2.1.1.206"/>
    </reaction>
</comment>
<evidence type="ECO:0000256" key="11">
    <source>
        <dbReference type="ARBA" id="ARBA00022694"/>
    </source>
</evidence>
<evidence type="ECO:0000256" key="13">
    <source>
        <dbReference type="ARBA" id="ARBA00047792"/>
    </source>
</evidence>
<reference evidence="16 18" key="2">
    <citation type="submission" date="2017-05" db="EMBL/GenBank/DDBJ databases">
        <title>The draft genome of the hyperthermophilic archaeon 'Pyrodictium delaneyi strain Hulk', an iron and nitrate reducer, reveals the capacity for sulfate reduction.</title>
        <authorList>
            <person name="Demey L.M."/>
            <person name="Miller C."/>
            <person name="Manzella M."/>
            <person name="Reguera G."/>
            <person name="Kashefi K."/>
        </authorList>
    </citation>
    <scope>NUCLEOTIDE SEQUENCE [LARGE SCALE GENOMIC DNA]</scope>
    <source>
        <strain evidence="16 18">Hulk</strain>
    </source>
</reference>
<evidence type="ECO:0000256" key="12">
    <source>
        <dbReference type="ARBA" id="ARBA00029826"/>
    </source>
</evidence>
<dbReference type="NCBIfam" id="NF003048">
    <property type="entry name" value="PRK03958.1"/>
    <property type="match status" value="1"/>
</dbReference>
<sequence length="189" mass="21117">MPGGHPAERYGRVYVLRIGHRPQRDKRITTHVGLVARAFGANGFVLGDVCDDHVMDSLRGVLERWGGSMELLCGVNSRRYVSEWKRNCGEVIHLTMYGLHVDDVIGEIRASPRPKLIVVGAEKVPPFFYEAADYNVAIGNQPHSEVAALAVFLDRLYEGRELRIEFPGARVKILPSPRGKKVVSLEEDN</sequence>
<evidence type="ECO:0000256" key="5">
    <source>
        <dbReference type="ARBA" id="ARBA00012624"/>
    </source>
</evidence>
<dbReference type="HAMAP" id="MF_00077">
    <property type="entry name" value="tRNA_methyltr_aTrm56"/>
    <property type="match status" value="1"/>
</dbReference>
<dbReference type="EMBL" id="NCQP01000001">
    <property type="protein sequence ID" value="OWJ55661.1"/>
    <property type="molecule type" value="Genomic_DNA"/>
</dbReference>
<evidence type="ECO:0000256" key="7">
    <source>
        <dbReference type="ARBA" id="ARBA00022490"/>
    </source>
</evidence>
<dbReference type="GO" id="GO:0106059">
    <property type="term" value="F:tRNA (cytidine(56)-2'-O)-methyltransferase activity"/>
    <property type="evidence" value="ECO:0007669"/>
    <property type="project" value="UniProtKB-EC"/>
</dbReference>
<name>A0A0P0N2X7_9CREN</name>
<proteinExistence type="inferred from homology"/>
<evidence type="ECO:0000313" key="15">
    <source>
        <dbReference type="EMBL" id="ALL01266.1"/>
    </source>
</evidence>
<dbReference type="AlphaFoldDB" id="A0A0P0N2X7"/>
<keyword evidence="18" id="KW-1185">Reference proteome</keyword>
<evidence type="ECO:0000256" key="3">
    <source>
        <dbReference type="ARBA" id="ARBA00010324"/>
    </source>
</evidence>
<dbReference type="GO" id="GO:0005737">
    <property type="term" value="C:cytoplasm"/>
    <property type="evidence" value="ECO:0007669"/>
    <property type="project" value="UniProtKB-SubCell"/>
</dbReference>
<evidence type="ECO:0000256" key="9">
    <source>
        <dbReference type="ARBA" id="ARBA00022679"/>
    </source>
</evidence>
<evidence type="ECO:0000313" key="16">
    <source>
        <dbReference type="EMBL" id="OWJ55661.1"/>
    </source>
</evidence>
<organism evidence="15 17">
    <name type="scientific">Pyrodictium delaneyi</name>
    <dbReference type="NCBI Taxonomy" id="1273541"/>
    <lineage>
        <taxon>Archaea</taxon>
        <taxon>Thermoproteota</taxon>
        <taxon>Thermoprotei</taxon>
        <taxon>Desulfurococcales</taxon>
        <taxon>Pyrodictiaceae</taxon>
        <taxon>Pyrodictium</taxon>
    </lineage>
</organism>
<feature type="binding site" evidence="14">
    <location>
        <position position="94"/>
    </location>
    <ligand>
        <name>S-adenosyl-L-methionine</name>
        <dbReference type="ChEBI" id="CHEBI:59789"/>
    </ligand>
</feature>
<dbReference type="Proteomes" id="UP000196694">
    <property type="component" value="Unassembled WGS sequence"/>
</dbReference>
<dbReference type="InterPro" id="IPR002845">
    <property type="entry name" value="tRNA_mtfrase_aTrm56"/>
</dbReference>
<dbReference type="Gene3D" id="3.40.1280.10">
    <property type="match status" value="1"/>
</dbReference>
<gene>
    <name evidence="16" type="ORF">Pdsh_02440</name>
    <name evidence="15" type="ORF">Pyrde_1218</name>
</gene>
<evidence type="ECO:0000313" key="17">
    <source>
        <dbReference type="Proteomes" id="UP000058613"/>
    </source>
</evidence>
<evidence type="ECO:0000256" key="14">
    <source>
        <dbReference type="HAMAP-Rule" id="MF_00077"/>
    </source>
</evidence>
<dbReference type="CDD" id="cd18083">
    <property type="entry name" value="aTrm56-like"/>
    <property type="match status" value="1"/>
</dbReference>
<evidence type="ECO:0000256" key="1">
    <source>
        <dbReference type="ARBA" id="ARBA00003959"/>
    </source>
</evidence>
<dbReference type="EMBL" id="CP013011">
    <property type="protein sequence ID" value="ALL01266.1"/>
    <property type="molecule type" value="Genomic_DNA"/>
</dbReference>
<dbReference type="PANTHER" id="PTHR42197">
    <property type="entry name" value="TRNA (CYTIDINE(56)-2'-O)-METHYLTRANSFERASE"/>
    <property type="match status" value="1"/>
</dbReference>
<dbReference type="Proteomes" id="UP000058613">
    <property type="component" value="Chromosome"/>
</dbReference>
<reference evidence="15 17" key="1">
    <citation type="submission" date="2015-10" db="EMBL/GenBank/DDBJ databases">
        <title>Complete genome sequence of hyperthermophilic archaeon Pyrodictium delaneyi Su06.</title>
        <authorList>
            <person name="Jung J.-H."/>
            <person name="Lin J."/>
            <person name="Holden J.F."/>
            <person name="Park C.-S."/>
        </authorList>
    </citation>
    <scope>NUCLEOTIDE SEQUENCE [LARGE SCALE GENOMIC DNA]</scope>
    <source>
        <strain evidence="15 17">Su06</strain>
    </source>
</reference>
<dbReference type="KEGG" id="pdl:Pyrde_1218"/>
<dbReference type="InterPro" id="IPR029028">
    <property type="entry name" value="Alpha/beta_knot_MTases"/>
</dbReference>
<accession>A0A0P0N2X7</accession>
<keyword evidence="8 14" id="KW-0489">Methyltransferase</keyword>
<evidence type="ECO:0000256" key="10">
    <source>
        <dbReference type="ARBA" id="ARBA00022691"/>
    </source>
</evidence>
<protein>
    <recommendedName>
        <fullName evidence="6 14">tRNA (cytidine(56)-2'-O)-methyltransferase</fullName>
        <ecNumber evidence="5 14">2.1.1.206</ecNumber>
    </recommendedName>
    <alternativeName>
        <fullName evidence="12 14">tRNA ribose 2'-O-methyltransferase aTrm56</fullName>
    </alternativeName>
</protein>
<evidence type="ECO:0000256" key="6">
    <source>
        <dbReference type="ARBA" id="ARBA00013709"/>
    </source>
</evidence>
<dbReference type="EC" id="2.1.1.206" evidence="5 14"/>
<dbReference type="PIRSF" id="PIRSF016123">
    <property type="entry name" value="UCP016123"/>
    <property type="match status" value="1"/>
</dbReference>
<evidence type="ECO:0000313" key="18">
    <source>
        <dbReference type="Proteomes" id="UP000196694"/>
    </source>
</evidence>